<keyword evidence="2 4" id="KW-0697">Rotamase</keyword>
<dbReference type="Pfam" id="PF00160">
    <property type="entry name" value="Pro_isomerase"/>
    <property type="match status" value="2"/>
</dbReference>
<keyword evidence="3 4" id="KW-0413">Isomerase</keyword>
<dbReference type="InterPro" id="IPR002130">
    <property type="entry name" value="Cyclophilin-type_PPIase_dom"/>
</dbReference>
<dbReference type="Gene3D" id="2.40.100.10">
    <property type="entry name" value="Cyclophilin-like"/>
    <property type="match status" value="2"/>
</dbReference>
<sequence length="274" mass="30764">MKQFGYSLLILTLLFQVSCGTPQKSQTAEHHVKIETSYGDMTIRLFNQTPAHRDNFIKLTEEGFFDGLLFHRVIENFMIQGGDPNSKNAEAGKRLGGGTPGYTLPAEIDSSLFHKRGVLAAARRGGPSNPEKRSSGSQFYILQGTVFSHGALDTMEMKMNKQREKQLMQKHFSQAQDELNQLKMENKLDEFNIRVAELREAANQEASQLAPIKIDAERRKAYTTVGGYPSLDNEYTIFGEVIEGLDVLDKIAAVATDQYDRPLEDVQMKVKVLD</sequence>
<protein>
    <recommendedName>
        <fullName evidence="4">Peptidyl-prolyl cis-trans isomerase</fullName>
        <shortName evidence="4">PPIase</shortName>
        <ecNumber evidence="4">5.2.1.8</ecNumber>
    </recommendedName>
</protein>
<dbReference type="Proteomes" id="UP000198964">
    <property type="component" value="Unassembled WGS sequence"/>
</dbReference>
<feature type="domain" description="PPIase cyclophilin-type" evidence="6">
    <location>
        <begin position="35"/>
        <end position="268"/>
    </location>
</feature>
<evidence type="ECO:0000259" key="6">
    <source>
        <dbReference type="PROSITE" id="PS50072"/>
    </source>
</evidence>
<dbReference type="InterPro" id="IPR020892">
    <property type="entry name" value="Cyclophilin-type_PPIase_CS"/>
</dbReference>
<dbReference type="PRINTS" id="PR00153">
    <property type="entry name" value="CSAPPISMRASE"/>
</dbReference>
<evidence type="ECO:0000256" key="1">
    <source>
        <dbReference type="ARBA" id="ARBA00007365"/>
    </source>
</evidence>
<evidence type="ECO:0000313" key="8">
    <source>
        <dbReference type="Proteomes" id="UP000198964"/>
    </source>
</evidence>
<gene>
    <name evidence="7" type="ORF">SAMN05216283_101455</name>
</gene>
<dbReference type="GO" id="GO:0006457">
    <property type="term" value="P:protein folding"/>
    <property type="evidence" value="ECO:0007669"/>
    <property type="project" value="InterPro"/>
</dbReference>
<accession>A0A1I2BPH0</accession>
<evidence type="ECO:0000256" key="4">
    <source>
        <dbReference type="RuleBase" id="RU363019"/>
    </source>
</evidence>
<dbReference type="EMBL" id="FONW01000001">
    <property type="protein sequence ID" value="SFE57223.1"/>
    <property type="molecule type" value="Genomic_DNA"/>
</dbReference>
<comment type="function">
    <text evidence="4">PPIases accelerate the folding of proteins. It catalyzes the cis-trans isomerization of proline imidic peptide bonds in oligopeptides.</text>
</comment>
<evidence type="ECO:0000256" key="5">
    <source>
        <dbReference type="SAM" id="Coils"/>
    </source>
</evidence>
<feature type="coiled-coil region" evidence="5">
    <location>
        <begin position="165"/>
        <end position="208"/>
    </location>
</feature>
<proteinExistence type="inferred from homology"/>
<dbReference type="PROSITE" id="PS00170">
    <property type="entry name" value="CSA_PPIASE_1"/>
    <property type="match status" value="1"/>
</dbReference>
<keyword evidence="5" id="KW-0175">Coiled coil</keyword>
<dbReference type="PANTHER" id="PTHR45625:SF4">
    <property type="entry name" value="PEPTIDYLPROLYL ISOMERASE DOMAIN AND WD REPEAT-CONTAINING PROTEIN 1"/>
    <property type="match status" value="1"/>
</dbReference>
<comment type="catalytic activity">
    <reaction evidence="4">
        <text>[protein]-peptidylproline (omega=180) = [protein]-peptidylproline (omega=0)</text>
        <dbReference type="Rhea" id="RHEA:16237"/>
        <dbReference type="Rhea" id="RHEA-COMP:10747"/>
        <dbReference type="Rhea" id="RHEA-COMP:10748"/>
        <dbReference type="ChEBI" id="CHEBI:83833"/>
        <dbReference type="ChEBI" id="CHEBI:83834"/>
        <dbReference type="EC" id="5.2.1.8"/>
    </reaction>
</comment>
<dbReference type="InterPro" id="IPR044666">
    <property type="entry name" value="Cyclophilin_A-like"/>
</dbReference>
<name>A0A1I2BPH0_9BACT</name>
<dbReference type="InterPro" id="IPR029000">
    <property type="entry name" value="Cyclophilin-like_dom_sf"/>
</dbReference>
<dbReference type="PANTHER" id="PTHR45625">
    <property type="entry name" value="PEPTIDYL-PROLYL CIS-TRANS ISOMERASE-RELATED"/>
    <property type="match status" value="1"/>
</dbReference>
<keyword evidence="8" id="KW-1185">Reference proteome</keyword>
<dbReference type="CDD" id="cd00317">
    <property type="entry name" value="cyclophilin"/>
    <property type="match status" value="1"/>
</dbReference>
<reference evidence="7 8" key="1">
    <citation type="submission" date="2016-10" db="EMBL/GenBank/DDBJ databases">
        <authorList>
            <person name="de Groot N.N."/>
        </authorList>
    </citation>
    <scope>NUCLEOTIDE SEQUENCE [LARGE SCALE GENOMIC DNA]</scope>
    <source>
        <strain evidence="7 8">CGMCC 1.9156</strain>
    </source>
</reference>
<dbReference type="SUPFAM" id="SSF50891">
    <property type="entry name" value="Cyclophilin-like"/>
    <property type="match status" value="1"/>
</dbReference>
<dbReference type="GO" id="GO:0003755">
    <property type="term" value="F:peptidyl-prolyl cis-trans isomerase activity"/>
    <property type="evidence" value="ECO:0007669"/>
    <property type="project" value="UniProtKB-UniRule"/>
</dbReference>
<comment type="similarity">
    <text evidence="1 4">Belongs to the cyclophilin-type PPIase family.</text>
</comment>
<organism evidence="7 8">
    <name type="scientific">Sunxiuqinia elliptica</name>
    <dbReference type="NCBI Taxonomy" id="655355"/>
    <lineage>
        <taxon>Bacteria</taxon>
        <taxon>Pseudomonadati</taxon>
        <taxon>Bacteroidota</taxon>
        <taxon>Bacteroidia</taxon>
        <taxon>Marinilabiliales</taxon>
        <taxon>Prolixibacteraceae</taxon>
        <taxon>Sunxiuqinia</taxon>
    </lineage>
</organism>
<evidence type="ECO:0000256" key="2">
    <source>
        <dbReference type="ARBA" id="ARBA00023110"/>
    </source>
</evidence>
<dbReference type="STRING" id="655355.SAMN05216283_101455"/>
<dbReference type="AlphaFoldDB" id="A0A1I2BPH0"/>
<dbReference type="PROSITE" id="PS50072">
    <property type="entry name" value="CSA_PPIASE_2"/>
    <property type="match status" value="1"/>
</dbReference>
<evidence type="ECO:0000313" key="7">
    <source>
        <dbReference type="EMBL" id="SFE57223.1"/>
    </source>
</evidence>
<evidence type="ECO:0000256" key="3">
    <source>
        <dbReference type="ARBA" id="ARBA00023235"/>
    </source>
</evidence>
<dbReference type="EC" id="5.2.1.8" evidence="4"/>
<dbReference type="RefSeq" id="WP_093918194.1">
    <property type="nucleotide sequence ID" value="NZ_FONW01000001.1"/>
</dbReference>